<dbReference type="Proteomes" id="UP000245396">
    <property type="component" value="Unassembled WGS sequence"/>
</dbReference>
<evidence type="ECO:0000313" key="2">
    <source>
        <dbReference type="Proteomes" id="UP000245396"/>
    </source>
</evidence>
<comment type="caution">
    <text evidence="1">The sequence shown here is derived from an EMBL/GenBank/DDBJ whole genome shotgun (WGS) entry which is preliminary data.</text>
</comment>
<dbReference type="EMBL" id="QGGG01000002">
    <property type="protein sequence ID" value="PWJ85580.1"/>
    <property type="molecule type" value="Genomic_DNA"/>
</dbReference>
<evidence type="ECO:0000313" key="1">
    <source>
        <dbReference type="EMBL" id="PWJ85580.1"/>
    </source>
</evidence>
<gene>
    <name evidence="1" type="ORF">C7441_10221</name>
</gene>
<sequence>MFFTSIVRGVASTVLARNQPHDQPPDMDRIFGVHTPEFQSGRGINTSAYRSLRTTERAAKAALSES</sequence>
<reference evidence="1 2" key="1">
    <citation type="submission" date="2018-05" db="EMBL/GenBank/DDBJ databases">
        <title>Genomic Encyclopedia of Type Strains, Phase IV (KMG-IV): sequencing the most valuable type-strain genomes for metagenomic binning, comparative biology and taxonomic classification.</title>
        <authorList>
            <person name="Goeker M."/>
        </authorList>
    </citation>
    <scope>NUCLEOTIDE SEQUENCE [LARGE SCALE GENOMIC DNA]</scope>
    <source>
        <strain evidence="1 2">DSM 6986</strain>
    </source>
</reference>
<organism evidence="1 2">
    <name type="scientific">Pseudaminobacter salicylatoxidans</name>
    <dbReference type="NCBI Taxonomy" id="93369"/>
    <lineage>
        <taxon>Bacteria</taxon>
        <taxon>Pseudomonadati</taxon>
        <taxon>Pseudomonadota</taxon>
        <taxon>Alphaproteobacteria</taxon>
        <taxon>Hyphomicrobiales</taxon>
        <taxon>Phyllobacteriaceae</taxon>
        <taxon>Pseudaminobacter</taxon>
    </lineage>
</organism>
<dbReference type="AlphaFoldDB" id="A0A316C774"/>
<accession>A0A316C774</accession>
<protein>
    <submittedName>
        <fullName evidence="1">Uncharacterized protein</fullName>
    </submittedName>
</protein>
<name>A0A316C774_PSESE</name>
<proteinExistence type="predicted"/>
<keyword evidence="2" id="KW-1185">Reference proteome</keyword>